<dbReference type="Proteomes" id="UP000373449">
    <property type="component" value="Unassembled WGS sequence"/>
</dbReference>
<dbReference type="AlphaFoldDB" id="A0A484ZDV6"/>
<evidence type="ECO:0000313" key="3">
    <source>
        <dbReference type="Proteomes" id="UP000373449"/>
    </source>
</evidence>
<proteinExistence type="predicted"/>
<accession>A0A484ZDV6</accession>
<dbReference type="Pfam" id="PF26311">
    <property type="entry name" value="ETF-QO_FixC_C"/>
    <property type="match status" value="1"/>
</dbReference>
<sequence length="42" mass="4901">MSDLFTVDGRPAEPLHKKMRRQCKRVGYWNLIKDAVKGVRSI</sequence>
<dbReference type="InterPro" id="IPR059103">
    <property type="entry name" value="FixC-like_C"/>
</dbReference>
<reference evidence="2 3" key="1">
    <citation type="submission" date="2019-03" db="EMBL/GenBank/DDBJ databases">
        <authorList>
            <consortium name="Pathogen Informatics"/>
        </authorList>
    </citation>
    <scope>NUCLEOTIDE SEQUENCE [LARGE SCALE GENOMIC DNA]</scope>
    <source>
        <strain evidence="2 3">NCTC12282</strain>
    </source>
</reference>
<protein>
    <submittedName>
        <fullName evidence="2">Putative oxidoreductase FixC</fullName>
    </submittedName>
</protein>
<evidence type="ECO:0000313" key="2">
    <source>
        <dbReference type="EMBL" id="VFS46544.1"/>
    </source>
</evidence>
<evidence type="ECO:0000259" key="1">
    <source>
        <dbReference type="Pfam" id="PF26311"/>
    </source>
</evidence>
<organism evidence="2 3">
    <name type="scientific">Budvicia aquatica</name>
    <dbReference type="NCBI Taxonomy" id="82979"/>
    <lineage>
        <taxon>Bacteria</taxon>
        <taxon>Pseudomonadati</taxon>
        <taxon>Pseudomonadota</taxon>
        <taxon>Gammaproteobacteria</taxon>
        <taxon>Enterobacterales</taxon>
        <taxon>Budviciaceae</taxon>
        <taxon>Budvicia</taxon>
    </lineage>
</organism>
<feature type="domain" description="FixC-like C-terminal" evidence="1">
    <location>
        <begin position="1"/>
        <end position="41"/>
    </location>
</feature>
<gene>
    <name evidence="2" type="ORF">NCTC12282_01453</name>
</gene>
<dbReference type="EMBL" id="CAADJA010000002">
    <property type="protein sequence ID" value="VFS46544.1"/>
    <property type="molecule type" value="Genomic_DNA"/>
</dbReference>
<name>A0A484ZDV6_9GAMM</name>